<dbReference type="EMBL" id="KZ857384">
    <property type="protein sequence ID" value="RDX54740.1"/>
    <property type="molecule type" value="Genomic_DNA"/>
</dbReference>
<dbReference type="Proteomes" id="UP000256964">
    <property type="component" value="Unassembled WGS sequence"/>
</dbReference>
<reference evidence="2 3" key="1">
    <citation type="journal article" date="2018" name="Biotechnol. Biofuels">
        <title>Integrative visual omics of the white-rot fungus Polyporus brumalis exposes the biotechnological potential of its oxidative enzymes for delignifying raw plant biomass.</title>
        <authorList>
            <person name="Miyauchi S."/>
            <person name="Rancon A."/>
            <person name="Drula E."/>
            <person name="Hage H."/>
            <person name="Chaduli D."/>
            <person name="Favel A."/>
            <person name="Grisel S."/>
            <person name="Henrissat B."/>
            <person name="Herpoel-Gimbert I."/>
            <person name="Ruiz-Duenas F.J."/>
            <person name="Chevret D."/>
            <person name="Hainaut M."/>
            <person name="Lin J."/>
            <person name="Wang M."/>
            <person name="Pangilinan J."/>
            <person name="Lipzen A."/>
            <person name="Lesage-Meessen L."/>
            <person name="Navarro D."/>
            <person name="Riley R."/>
            <person name="Grigoriev I.V."/>
            <person name="Zhou S."/>
            <person name="Raouche S."/>
            <person name="Rosso M.N."/>
        </authorList>
    </citation>
    <scope>NUCLEOTIDE SEQUENCE [LARGE SCALE GENOMIC DNA]</scope>
    <source>
        <strain evidence="2 3">BRFM 1820</strain>
    </source>
</reference>
<dbReference type="AlphaFoldDB" id="A0A371DQC3"/>
<feature type="compositionally biased region" description="Basic and acidic residues" evidence="1">
    <location>
        <begin position="19"/>
        <end position="32"/>
    </location>
</feature>
<evidence type="ECO:0000256" key="1">
    <source>
        <dbReference type="SAM" id="MobiDB-lite"/>
    </source>
</evidence>
<evidence type="ECO:0000313" key="2">
    <source>
        <dbReference type="EMBL" id="RDX54740.1"/>
    </source>
</evidence>
<feature type="region of interest" description="Disordered" evidence="1">
    <location>
        <begin position="1"/>
        <end position="72"/>
    </location>
</feature>
<accession>A0A371DQC3</accession>
<keyword evidence="3" id="KW-1185">Reference proteome</keyword>
<sequence length="198" mass="21387">MGHAFRHLLEQSPPSPTGDRPKDSLGRGRDHGVPSQRAGRQRSRPPRPSRVPTWSVRRSSRITASCPPSPADGARCTIQDAAASGVPCVLPSARPSIRQELFGQTVLSWSYHCPLHPSPLRRSRVSRAIAPSAHSTTPIGPSGPLVLPANQIILPLAPTLARPSATTRTTERSTWTIPSLFPSSVRSMLVRACLQPRT</sequence>
<protein>
    <submittedName>
        <fullName evidence="2">Uncharacterized protein</fullName>
    </submittedName>
</protein>
<evidence type="ECO:0000313" key="3">
    <source>
        <dbReference type="Proteomes" id="UP000256964"/>
    </source>
</evidence>
<organism evidence="2 3">
    <name type="scientific">Lentinus brumalis</name>
    <dbReference type="NCBI Taxonomy" id="2498619"/>
    <lineage>
        <taxon>Eukaryota</taxon>
        <taxon>Fungi</taxon>
        <taxon>Dikarya</taxon>
        <taxon>Basidiomycota</taxon>
        <taxon>Agaricomycotina</taxon>
        <taxon>Agaricomycetes</taxon>
        <taxon>Polyporales</taxon>
        <taxon>Polyporaceae</taxon>
        <taxon>Lentinus</taxon>
    </lineage>
</organism>
<proteinExistence type="predicted"/>
<name>A0A371DQC3_9APHY</name>
<gene>
    <name evidence="2" type="ORF">OH76DRAFT_992991</name>
</gene>